<dbReference type="Proteomes" id="UP001150538">
    <property type="component" value="Unassembled WGS sequence"/>
</dbReference>
<dbReference type="GO" id="GO:0000272">
    <property type="term" value="P:polysaccharide catabolic process"/>
    <property type="evidence" value="ECO:0007669"/>
    <property type="project" value="UniProtKB-KW"/>
</dbReference>
<evidence type="ECO:0000256" key="12">
    <source>
        <dbReference type="ARBA" id="ARBA00023180"/>
    </source>
</evidence>
<keyword evidence="7" id="KW-0134">Cell wall</keyword>
<evidence type="ECO:0000256" key="14">
    <source>
        <dbReference type="ARBA" id="ARBA00023316"/>
    </source>
</evidence>
<evidence type="ECO:0000313" key="21">
    <source>
        <dbReference type="Proteomes" id="UP001150538"/>
    </source>
</evidence>
<dbReference type="PANTHER" id="PTHR16631">
    <property type="entry name" value="GLUCAN 1,3-BETA-GLUCOSIDASE"/>
    <property type="match status" value="1"/>
</dbReference>
<dbReference type="EC" id="3.2.1.39" evidence="5"/>
<evidence type="ECO:0000256" key="16">
    <source>
        <dbReference type="ARBA" id="ARBA00037649"/>
    </source>
</evidence>
<keyword evidence="14" id="KW-0961">Cell wall biogenesis/degradation</keyword>
<dbReference type="InterPro" id="IPR000490">
    <property type="entry name" value="Glyco_hydro_17"/>
</dbReference>
<evidence type="ECO:0000256" key="11">
    <source>
        <dbReference type="ARBA" id="ARBA00023136"/>
    </source>
</evidence>
<dbReference type="GO" id="GO:0071555">
    <property type="term" value="P:cell wall organization"/>
    <property type="evidence" value="ECO:0007669"/>
    <property type="project" value="UniProtKB-KW"/>
</dbReference>
<comment type="caution">
    <text evidence="20">The sequence shown here is derived from an EMBL/GenBank/DDBJ whole genome shotgun (WGS) entry which is preliminary data.</text>
</comment>
<dbReference type="SUPFAM" id="SSF51445">
    <property type="entry name" value="(Trans)glycosidases"/>
    <property type="match status" value="1"/>
</dbReference>
<keyword evidence="6" id="KW-1003">Cell membrane</keyword>
<proteinExistence type="inferred from homology"/>
<evidence type="ECO:0000256" key="2">
    <source>
        <dbReference type="ARBA" id="ARBA00004191"/>
    </source>
</evidence>
<comment type="catalytic activity">
    <reaction evidence="1">
        <text>Hydrolysis of (1-&gt;3)-beta-D-glucosidic linkages in (1-&gt;3)-beta-D-glucans.</text>
        <dbReference type="EC" id="3.2.1.39"/>
    </reaction>
</comment>
<dbReference type="PANTHER" id="PTHR16631:SF17">
    <property type="entry name" value="GLUCAN ENDO-1,3-BETA-GLUCOSIDASE BTGC"/>
    <property type="match status" value="1"/>
</dbReference>
<keyword evidence="21" id="KW-1185">Reference proteome</keyword>
<reference evidence="20" key="1">
    <citation type="submission" date="2022-07" db="EMBL/GenBank/DDBJ databases">
        <title>Phylogenomic reconstructions and comparative analyses of Kickxellomycotina fungi.</title>
        <authorList>
            <person name="Reynolds N.K."/>
            <person name="Stajich J.E."/>
            <person name="Barry K."/>
            <person name="Grigoriev I.V."/>
            <person name="Crous P."/>
            <person name="Smith M.E."/>
        </authorList>
    </citation>
    <scope>NUCLEOTIDE SEQUENCE</scope>
    <source>
        <strain evidence="20">NBRC 100468</strain>
    </source>
</reference>
<gene>
    <name evidence="20" type="ORF">H4219_001963</name>
</gene>
<evidence type="ECO:0000256" key="10">
    <source>
        <dbReference type="ARBA" id="ARBA00022801"/>
    </source>
</evidence>
<dbReference type="GO" id="GO:0042973">
    <property type="term" value="F:glucan endo-1,3-beta-D-glucosidase activity"/>
    <property type="evidence" value="ECO:0007669"/>
    <property type="project" value="UniProtKB-EC"/>
</dbReference>
<evidence type="ECO:0000256" key="8">
    <source>
        <dbReference type="ARBA" id="ARBA00022525"/>
    </source>
</evidence>
<keyword evidence="9" id="KW-0732">Signal</keyword>
<dbReference type="InterPro" id="IPR050732">
    <property type="entry name" value="Beta-glucan_modifiers"/>
</dbReference>
<keyword evidence="10" id="KW-0378">Hydrolase</keyword>
<evidence type="ECO:0000256" key="1">
    <source>
        <dbReference type="ARBA" id="ARBA00000382"/>
    </source>
</evidence>
<dbReference type="GO" id="GO:0009986">
    <property type="term" value="C:cell surface"/>
    <property type="evidence" value="ECO:0007669"/>
    <property type="project" value="TreeGrafter"/>
</dbReference>
<sequence length="282" mass="31238">MHSYENGLFGITYSPYNNDGSCPDPGKVSSDLKTISGLAKSIRLYATDCSQLESSIKAVESGIDISIYAGIWISNGDDRFQKELEEFVGAVKPLSNRDFIKGVSVGNEELHKNTMDEGKLIGYINSVRERLKSEGIDIPVYTTDTDAKFTANLANSCDEVQVNIYAVFDQTFSSVNDSVNSVFSRLDSVKSKIAIDSQKPIRIGETGWADKGSESSAPTTQEIEQQYFDTFVCQANENNIEYFYFEAKDATWKAGASPLEKSFGVFKDDFSQKLNLDKVLQC</sequence>
<evidence type="ECO:0000256" key="18">
    <source>
        <dbReference type="ARBA" id="ARBA00043078"/>
    </source>
</evidence>
<evidence type="ECO:0000256" key="19">
    <source>
        <dbReference type="RuleBase" id="RU004335"/>
    </source>
</evidence>
<dbReference type="InterPro" id="IPR017853">
    <property type="entry name" value="GH"/>
</dbReference>
<comment type="subcellular location">
    <subcellularLocation>
        <location evidence="3">Cell membrane</location>
        <topology evidence="3">Single-pass type II membrane protein</topology>
    </subcellularLocation>
    <subcellularLocation>
        <location evidence="2">Secreted</location>
        <location evidence="2">Cell wall</location>
    </subcellularLocation>
</comment>
<dbReference type="Pfam" id="PF00332">
    <property type="entry name" value="Glyco_hydro_17"/>
    <property type="match status" value="1"/>
</dbReference>
<evidence type="ECO:0000256" key="15">
    <source>
        <dbReference type="ARBA" id="ARBA00023326"/>
    </source>
</evidence>
<evidence type="ECO:0000256" key="7">
    <source>
        <dbReference type="ARBA" id="ARBA00022512"/>
    </source>
</evidence>
<comment type="similarity">
    <text evidence="4 19">Belongs to the glycosyl hydrolase 17 family.</text>
</comment>
<name>A0A9W7ZYR5_9FUNG</name>
<evidence type="ECO:0000256" key="9">
    <source>
        <dbReference type="ARBA" id="ARBA00022729"/>
    </source>
</evidence>
<evidence type="ECO:0000256" key="3">
    <source>
        <dbReference type="ARBA" id="ARBA00004401"/>
    </source>
</evidence>
<comment type="function">
    <text evidence="16">Glucanases play a role in cell expansion during growth, in cell-cell fusion during mating, and in spore release during sporulation. This enzyme may be involved in beta-glucan degradation. Active on laminarin and lichenan.</text>
</comment>
<keyword evidence="13" id="KW-0119">Carbohydrate metabolism</keyword>
<accession>A0A9W7ZYR5</accession>
<dbReference type="OrthoDB" id="77201at2759"/>
<evidence type="ECO:0000256" key="4">
    <source>
        <dbReference type="ARBA" id="ARBA00008773"/>
    </source>
</evidence>
<keyword evidence="15" id="KW-0624">Polysaccharide degradation</keyword>
<evidence type="ECO:0000256" key="6">
    <source>
        <dbReference type="ARBA" id="ARBA00022475"/>
    </source>
</evidence>
<dbReference type="EMBL" id="JANBPU010000026">
    <property type="protein sequence ID" value="KAJ1919492.1"/>
    <property type="molecule type" value="Genomic_DNA"/>
</dbReference>
<keyword evidence="8" id="KW-0964">Secreted</keyword>
<protein>
    <recommendedName>
        <fullName evidence="5">glucan endo-1,3-beta-D-glucosidase</fullName>
        <ecNumber evidence="5">3.2.1.39</ecNumber>
    </recommendedName>
    <alternativeName>
        <fullName evidence="18">Endo-1,3-beta-glucanase btgC</fullName>
    </alternativeName>
    <alternativeName>
        <fullName evidence="17">Laminarinase btgC</fullName>
    </alternativeName>
</protein>
<evidence type="ECO:0000256" key="17">
    <source>
        <dbReference type="ARBA" id="ARBA00042373"/>
    </source>
</evidence>
<evidence type="ECO:0000256" key="13">
    <source>
        <dbReference type="ARBA" id="ARBA00023277"/>
    </source>
</evidence>
<keyword evidence="11" id="KW-0472">Membrane</keyword>
<dbReference type="GO" id="GO:0005576">
    <property type="term" value="C:extracellular region"/>
    <property type="evidence" value="ECO:0007669"/>
    <property type="project" value="TreeGrafter"/>
</dbReference>
<dbReference type="Gene3D" id="3.20.20.80">
    <property type="entry name" value="Glycosidases"/>
    <property type="match status" value="1"/>
</dbReference>
<evidence type="ECO:0000256" key="5">
    <source>
        <dbReference type="ARBA" id="ARBA00012780"/>
    </source>
</evidence>
<dbReference type="GO" id="GO:0009277">
    <property type="term" value="C:fungal-type cell wall"/>
    <property type="evidence" value="ECO:0007669"/>
    <property type="project" value="TreeGrafter"/>
</dbReference>
<keyword evidence="12" id="KW-0325">Glycoprotein</keyword>
<dbReference type="GO" id="GO:0005886">
    <property type="term" value="C:plasma membrane"/>
    <property type="evidence" value="ECO:0007669"/>
    <property type="project" value="UniProtKB-SubCell"/>
</dbReference>
<organism evidence="20 21">
    <name type="scientific">Mycoemilia scoparia</name>
    <dbReference type="NCBI Taxonomy" id="417184"/>
    <lineage>
        <taxon>Eukaryota</taxon>
        <taxon>Fungi</taxon>
        <taxon>Fungi incertae sedis</taxon>
        <taxon>Zoopagomycota</taxon>
        <taxon>Kickxellomycotina</taxon>
        <taxon>Kickxellomycetes</taxon>
        <taxon>Kickxellales</taxon>
        <taxon>Kickxellaceae</taxon>
        <taxon>Mycoemilia</taxon>
    </lineage>
</organism>
<evidence type="ECO:0000313" key="20">
    <source>
        <dbReference type="EMBL" id="KAJ1919492.1"/>
    </source>
</evidence>
<dbReference type="AlphaFoldDB" id="A0A9W7ZYR5"/>